<dbReference type="SUPFAM" id="SSF51905">
    <property type="entry name" value="FAD/NAD(P)-binding domain"/>
    <property type="match status" value="1"/>
</dbReference>
<name>G8TVB5_SULAD</name>
<dbReference type="Pfam" id="PF07992">
    <property type="entry name" value="Pyr_redox_2"/>
    <property type="match status" value="1"/>
</dbReference>
<keyword evidence="8" id="KW-0560">Oxidoreductase</keyword>
<accession>G8TVB5</accession>
<dbReference type="AlphaFoldDB" id="G8TVB5"/>
<dbReference type="EC" id="1.8.1.4" evidence="8"/>
<gene>
    <name evidence="8" type="ordered locus">Sulac_1257</name>
</gene>
<organism evidence="8 9">
    <name type="scientific">Sulfobacillus acidophilus (strain ATCC 700253 / DSM 10332 / NAL)</name>
    <dbReference type="NCBI Taxonomy" id="679936"/>
    <lineage>
        <taxon>Bacteria</taxon>
        <taxon>Bacillati</taxon>
        <taxon>Bacillota</taxon>
        <taxon>Clostridia</taxon>
        <taxon>Eubacteriales</taxon>
        <taxon>Clostridiales Family XVII. Incertae Sedis</taxon>
        <taxon>Sulfobacillus</taxon>
    </lineage>
</organism>
<reference evidence="8 9" key="2">
    <citation type="journal article" date="2012" name="Stand. Genomic Sci.">
        <title>Complete genome sequence of the moderately thermophilic mineral-sulfide-oxidizing firmicute Sulfobacillus acidophilus type strain (NAL(T)).</title>
        <authorList>
            <person name="Anderson I."/>
            <person name="Chertkov O."/>
            <person name="Chen A."/>
            <person name="Saunders E."/>
            <person name="Lapidus A."/>
            <person name="Nolan M."/>
            <person name="Lucas S."/>
            <person name="Hammon N."/>
            <person name="Deshpande S."/>
            <person name="Cheng J.F."/>
            <person name="Han C."/>
            <person name="Tapia R."/>
            <person name="Goodwin L.A."/>
            <person name="Pitluck S."/>
            <person name="Liolios K."/>
            <person name="Pagani I."/>
            <person name="Ivanova N."/>
            <person name="Mikhailova N."/>
            <person name="Pati A."/>
            <person name="Palaniappan K."/>
            <person name="Land M."/>
            <person name="Pan C."/>
            <person name="Rohde M."/>
            <person name="Pukall R."/>
            <person name="Goker M."/>
            <person name="Detter J.C."/>
            <person name="Woyke T."/>
            <person name="Bristow J."/>
            <person name="Eisen J.A."/>
            <person name="Markowitz V."/>
            <person name="Hugenholtz P."/>
            <person name="Kyrpides N.C."/>
            <person name="Klenk H.P."/>
            <person name="Mavromatis K."/>
        </authorList>
    </citation>
    <scope>NUCLEOTIDE SEQUENCE [LARGE SCALE GENOMIC DNA]</scope>
    <source>
        <strain evidence="9">ATCC 700253 / DSM 10332 / NAL</strain>
    </source>
</reference>
<dbReference type="KEGG" id="sap:Sulac_1257"/>
<dbReference type="GO" id="GO:0050660">
    <property type="term" value="F:flavin adenine dinucleotide binding"/>
    <property type="evidence" value="ECO:0007669"/>
    <property type="project" value="TreeGrafter"/>
</dbReference>
<evidence type="ECO:0000256" key="2">
    <source>
        <dbReference type="ARBA" id="ARBA00007532"/>
    </source>
</evidence>
<proteinExistence type="inferred from homology"/>
<dbReference type="GO" id="GO:0006103">
    <property type="term" value="P:2-oxoglutarate metabolic process"/>
    <property type="evidence" value="ECO:0007669"/>
    <property type="project" value="TreeGrafter"/>
</dbReference>
<dbReference type="EMBL" id="CP003179">
    <property type="protein sequence ID" value="AEW04755.1"/>
    <property type="molecule type" value="Genomic_DNA"/>
</dbReference>
<dbReference type="GO" id="GO:0004148">
    <property type="term" value="F:dihydrolipoyl dehydrogenase (NADH) activity"/>
    <property type="evidence" value="ECO:0007669"/>
    <property type="project" value="UniProtKB-EC"/>
</dbReference>
<keyword evidence="5" id="KW-0520">NAD</keyword>
<evidence type="ECO:0000259" key="6">
    <source>
        <dbReference type="Pfam" id="PF02852"/>
    </source>
</evidence>
<keyword evidence="9" id="KW-1185">Reference proteome</keyword>
<dbReference type="Pfam" id="PF02852">
    <property type="entry name" value="Pyr_redox_dim"/>
    <property type="match status" value="1"/>
</dbReference>
<dbReference type="PRINTS" id="PR00411">
    <property type="entry name" value="PNDRDTASEI"/>
</dbReference>
<evidence type="ECO:0000256" key="4">
    <source>
        <dbReference type="ARBA" id="ARBA00022827"/>
    </source>
</evidence>
<evidence type="ECO:0000313" key="9">
    <source>
        <dbReference type="Proteomes" id="UP000005439"/>
    </source>
</evidence>
<reference evidence="9" key="1">
    <citation type="submission" date="2011-12" db="EMBL/GenBank/DDBJ databases">
        <title>The complete genome of chromosome of Sulfobacillus acidophilus DSM 10332.</title>
        <authorList>
            <person name="Lucas S."/>
            <person name="Han J."/>
            <person name="Lapidus A."/>
            <person name="Bruce D."/>
            <person name="Goodwin L."/>
            <person name="Pitluck S."/>
            <person name="Peters L."/>
            <person name="Kyrpides N."/>
            <person name="Mavromatis K."/>
            <person name="Ivanova N."/>
            <person name="Mikhailova N."/>
            <person name="Chertkov O."/>
            <person name="Saunders E."/>
            <person name="Detter J.C."/>
            <person name="Tapia R."/>
            <person name="Han C."/>
            <person name="Land M."/>
            <person name="Hauser L."/>
            <person name="Markowitz V."/>
            <person name="Cheng J.-F."/>
            <person name="Hugenholtz P."/>
            <person name="Woyke T."/>
            <person name="Wu D."/>
            <person name="Pukall R."/>
            <person name="Gehrich-Schroeter G."/>
            <person name="Schneider S."/>
            <person name="Klenk H.-P."/>
            <person name="Eisen J.A."/>
        </authorList>
    </citation>
    <scope>NUCLEOTIDE SEQUENCE [LARGE SCALE GENOMIC DNA]</scope>
    <source>
        <strain evidence="9">ATCC 700253 / DSM 10332 / NAL</strain>
    </source>
</reference>
<comment type="cofactor">
    <cofactor evidence="1">
        <name>FAD</name>
        <dbReference type="ChEBI" id="CHEBI:57692"/>
    </cofactor>
</comment>
<comment type="similarity">
    <text evidence="2">Belongs to the class-I pyridine nucleotide-disulfide oxidoreductase family.</text>
</comment>
<dbReference type="SUPFAM" id="SSF55424">
    <property type="entry name" value="FAD/NAD-linked reductases, dimerisation (C-terminal) domain"/>
    <property type="match status" value="1"/>
</dbReference>
<evidence type="ECO:0000256" key="1">
    <source>
        <dbReference type="ARBA" id="ARBA00001974"/>
    </source>
</evidence>
<dbReference type="Gene3D" id="3.30.390.30">
    <property type="match status" value="1"/>
</dbReference>
<dbReference type="PATRIC" id="fig|679936.5.peg.1317"/>
<dbReference type="Proteomes" id="UP000005439">
    <property type="component" value="Chromosome"/>
</dbReference>
<dbReference type="InterPro" id="IPR016156">
    <property type="entry name" value="FAD/NAD-linked_Rdtase_dimer_sf"/>
</dbReference>
<protein>
    <submittedName>
        <fullName evidence="8">Dihydrolipoyl dehydrogenase</fullName>
        <ecNumber evidence="8">1.8.1.4</ecNumber>
    </submittedName>
</protein>
<dbReference type="InterPro" id="IPR036188">
    <property type="entry name" value="FAD/NAD-bd_sf"/>
</dbReference>
<sequence>MSKHVVILGGGPGGLSASLTARQQGLSVTLLDPEPPGGNALNHSLVPSKFLLNAVATLEHGRRLGSRWHREEWDQVMTDQHRAMEEMQQMTRQWLDRQGVGYIPESGRLVVGEARPVAVETPSGERLEADVVIIATGSKQRLVPGAKPDGQRVMIPRVFHMLKAVPEEIAIIGAGATGLEAASLFIRLGTRVTVYHAGTRPLADFSPGLSRTLADRLTAEGVQFVWGARITGLEARPETVVLHWTENGVAHEAATPHVLLASGRIPVFTADELRPLGFELDPKGFFAVDPLTSQTSVAGVYAVGDAAGGSALLANRAVMQGKQAILHAVGQSLVPTPVVEAIYTIPEIARVGSTQGTRRYRAELPNGLILKPYLEQMPETAVEVVTDADGIVLGGEALGPHAADLMNVVALAVAAQVSIDHLQRVSYASPTIGEILAQLA</sequence>
<dbReference type="Gene3D" id="3.50.50.60">
    <property type="entry name" value="FAD/NAD(P)-binding domain"/>
    <property type="match status" value="2"/>
</dbReference>
<dbReference type="HOGENOM" id="CLU_016755_0_3_9"/>
<dbReference type="InterPro" id="IPR050151">
    <property type="entry name" value="Class-I_Pyr_Nuc-Dis_Oxidored"/>
</dbReference>
<dbReference type="InterPro" id="IPR023753">
    <property type="entry name" value="FAD/NAD-binding_dom"/>
</dbReference>
<evidence type="ECO:0000313" key="8">
    <source>
        <dbReference type="EMBL" id="AEW04755.1"/>
    </source>
</evidence>
<evidence type="ECO:0000259" key="7">
    <source>
        <dbReference type="Pfam" id="PF07992"/>
    </source>
</evidence>
<dbReference type="STRING" id="679936.Sulac_1257"/>
<evidence type="ECO:0000256" key="5">
    <source>
        <dbReference type="ARBA" id="ARBA00023027"/>
    </source>
</evidence>
<dbReference type="PRINTS" id="PR00368">
    <property type="entry name" value="FADPNR"/>
</dbReference>
<dbReference type="PANTHER" id="PTHR22912">
    <property type="entry name" value="DISULFIDE OXIDOREDUCTASE"/>
    <property type="match status" value="1"/>
</dbReference>
<feature type="domain" description="Pyridine nucleotide-disulphide oxidoreductase dimerisation" evidence="6">
    <location>
        <begin position="340"/>
        <end position="438"/>
    </location>
</feature>
<keyword evidence="4" id="KW-0274">FAD</keyword>
<evidence type="ECO:0000256" key="3">
    <source>
        <dbReference type="ARBA" id="ARBA00022630"/>
    </source>
</evidence>
<dbReference type="PANTHER" id="PTHR22912:SF151">
    <property type="entry name" value="DIHYDROLIPOYL DEHYDROGENASE, MITOCHONDRIAL"/>
    <property type="match status" value="1"/>
</dbReference>
<keyword evidence="3" id="KW-0285">Flavoprotein</keyword>
<feature type="domain" description="FAD/NAD(P)-binding" evidence="7">
    <location>
        <begin position="4"/>
        <end position="321"/>
    </location>
</feature>
<dbReference type="InterPro" id="IPR004099">
    <property type="entry name" value="Pyr_nucl-diS_OxRdtase_dimer"/>
</dbReference>